<evidence type="ECO:0000256" key="9">
    <source>
        <dbReference type="SAM" id="Phobius"/>
    </source>
</evidence>
<proteinExistence type="inferred from homology"/>
<sequence length="286" mass="29569">MANALLIQILNGLVYGGLLFIVSVGLVLIFGLRRVVNFAHGSLFMIGAYVGFSIATVAGFWAGVAGAAVVLAAAGVLLDMSVFRPLRRQDPIATVLVTFGLLLILEDLAHTVWGKETRSLPLPEMLTGSVEILGEPFPAYRLMVIAVAAAVGVGLALWLRFSRIGLFVRASSVDPVTTAVQGVDTDRVSALVVAIGTGLAGLSGTIAAPLLALSPSMGGSILIESFIVVVVGGLGSFSGALIAALAIGQIHNLGIIYVPWAATMVPFLLMVAVLVWRPTGFAGSHV</sequence>
<keyword evidence="5" id="KW-0029">Amino-acid transport</keyword>
<feature type="transmembrane region" description="Helical" evidence="9">
    <location>
        <begin position="225"/>
        <end position="247"/>
    </location>
</feature>
<evidence type="ECO:0000313" key="10">
    <source>
        <dbReference type="EMBL" id="ALG73521.1"/>
    </source>
</evidence>
<evidence type="ECO:0000256" key="3">
    <source>
        <dbReference type="ARBA" id="ARBA00022475"/>
    </source>
</evidence>
<comment type="similarity">
    <text evidence="8">Belongs to the binding-protein-dependent transport system permease family. LivHM subfamily.</text>
</comment>
<evidence type="ECO:0000256" key="7">
    <source>
        <dbReference type="ARBA" id="ARBA00023136"/>
    </source>
</evidence>
<evidence type="ECO:0000256" key="8">
    <source>
        <dbReference type="ARBA" id="ARBA00037998"/>
    </source>
</evidence>
<evidence type="ECO:0000256" key="6">
    <source>
        <dbReference type="ARBA" id="ARBA00022989"/>
    </source>
</evidence>
<name>A0AAC8W251_9PROT</name>
<keyword evidence="6 9" id="KW-1133">Transmembrane helix</keyword>
<gene>
    <name evidence="10" type="ORF">AL072_21200</name>
</gene>
<dbReference type="GO" id="GO:0006865">
    <property type="term" value="P:amino acid transport"/>
    <property type="evidence" value="ECO:0007669"/>
    <property type="project" value="UniProtKB-KW"/>
</dbReference>
<dbReference type="GO" id="GO:0005886">
    <property type="term" value="C:plasma membrane"/>
    <property type="evidence" value="ECO:0007669"/>
    <property type="project" value="UniProtKB-SubCell"/>
</dbReference>
<feature type="transmembrane region" description="Helical" evidence="9">
    <location>
        <begin position="139"/>
        <end position="159"/>
    </location>
</feature>
<evidence type="ECO:0000256" key="1">
    <source>
        <dbReference type="ARBA" id="ARBA00004651"/>
    </source>
</evidence>
<reference evidence="10 11" key="2">
    <citation type="journal article" date="2016" name="Genome Announc.">
        <title>Complete Genome Sequence of a Strain of Azospirillum thiophilum Isolated from a Sulfide Spring.</title>
        <authorList>
            <person name="Fomenkov A."/>
            <person name="Vincze T."/>
            <person name="Grabovich M."/>
            <person name="Anton B.P."/>
            <person name="Dubinina G."/>
            <person name="Orlova M."/>
            <person name="Belousova E."/>
            <person name="Roberts R.J."/>
        </authorList>
    </citation>
    <scope>NUCLEOTIDE SEQUENCE [LARGE SCALE GENOMIC DNA]</scope>
    <source>
        <strain evidence="10 11">BV-S</strain>
    </source>
</reference>
<evidence type="ECO:0000313" key="11">
    <source>
        <dbReference type="Proteomes" id="UP000069935"/>
    </source>
</evidence>
<feature type="transmembrane region" description="Helical" evidence="9">
    <location>
        <begin position="92"/>
        <end position="113"/>
    </location>
</feature>
<feature type="transmembrane region" description="Helical" evidence="9">
    <location>
        <begin position="254"/>
        <end position="276"/>
    </location>
</feature>
<keyword evidence="4 9" id="KW-0812">Transmembrane</keyword>
<evidence type="ECO:0000256" key="2">
    <source>
        <dbReference type="ARBA" id="ARBA00022448"/>
    </source>
</evidence>
<dbReference type="CDD" id="cd06582">
    <property type="entry name" value="TM_PBP1_LivH_like"/>
    <property type="match status" value="1"/>
</dbReference>
<comment type="subcellular location">
    <subcellularLocation>
        <location evidence="1">Cell membrane</location>
        <topology evidence="1">Multi-pass membrane protein</topology>
    </subcellularLocation>
</comment>
<feature type="transmembrane region" description="Helical" evidence="9">
    <location>
        <begin position="190"/>
        <end position="213"/>
    </location>
</feature>
<dbReference type="AlphaFoldDB" id="A0AAC8W251"/>
<dbReference type="InterPro" id="IPR052157">
    <property type="entry name" value="BCAA_transport_permease"/>
</dbReference>
<keyword evidence="2" id="KW-0813">Transport</keyword>
<dbReference type="RefSeq" id="WP_045584198.1">
    <property type="nucleotide sequence ID" value="NZ_CP012403.1"/>
</dbReference>
<keyword evidence="3" id="KW-1003">Cell membrane</keyword>
<dbReference type="Pfam" id="PF02653">
    <property type="entry name" value="BPD_transp_2"/>
    <property type="match status" value="1"/>
</dbReference>
<dbReference type="PANTHER" id="PTHR11795:SF442">
    <property type="entry name" value="ABC TRANSPORTER ATP-BINDING PROTEIN"/>
    <property type="match status" value="1"/>
</dbReference>
<accession>A0AAC8W251</accession>
<evidence type="ECO:0000256" key="4">
    <source>
        <dbReference type="ARBA" id="ARBA00022692"/>
    </source>
</evidence>
<dbReference type="KEGG" id="ati:AL072_21200"/>
<keyword evidence="11" id="KW-1185">Reference proteome</keyword>
<dbReference type="GO" id="GO:0022857">
    <property type="term" value="F:transmembrane transporter activity"/>
    <property type="evidence" value="ECO:0007669"/>
    <property type="project" value="InterPro"/>
</dbReference>
<dbReference type="EMBL" id="CP012403">
    <property type="protein sequence ID" value="ALG73521.1"/>
    <property type="molecule type" value="Genomic_DNA"/>
</dbReference>
<dbReference type="PANTHER" id="PTHR11795">
    <property type="entry name" value="BRANCHED-CHAIN AMINO ACID TRANSPORT SYSTEM PERMEASE PROTEIN LIVH"/>
    <property type="match status" value="1"/>
</dbReference>
<dbReference type="InterPro" id="IPR001851">
    <property type="entry name" value="ABC_transp_permease"/>
</dbReference>
<evidence type="ECO:0000256" key="5">
    <source>
        <dbReference type="ARBA" id="ARBA00022970"/>
    </source>
</evidence>
<organism evidence="10 11">
    <name type="scientific">Azospirillum thiophilum</name>
    <dbReference type="NCBI Taxonomy" id="528244"/>
    <lineage>
        <taxon>Bacteria</taxon>
        <taxon>Pseudomonadati</taxon>
        <taxon>Pseudomonadota</taxon>
        <taxon>Alphaproteobacteria</taxon>
        <taxon>Rhodospirillales</taxon>
        <taxon>Azospirillaceae</taxon>
        <taxon>Azospirillum</taxon>
    </lineage>
</organism>
<reference evidence="11" key="1">
    <citation type="submission" date="2015-12" db="EMBL/GenBank/DDBJ databases">
        <title>Complete Genome Sequence of Azospirillum thiophilum BV-S.</title>
        <authorList>
            <person name="Fomenkov A."/>
            <person name="Vincze T."/>
            <person name="Grabovich M."/>
            <person name="Dubinina G."/>
            <person name="Orlova M."/>
            <person name="Belousova E."/>
            <person name="Roberts R.J."/>
        </authorList>
    </citation>
    <scope>NUCLEOTIDE SEQUENCE [LARGE SCALE GENOMIC DNA]</scope>
    <source>
        <strain evidence="11">BV-S</strain>
    </source>
</reference>
<protein>
    <submittedName>
        <fullName evidence="10">ABC transporter permease</fullName>
    </submittedName>
</protein>
<keyword evidence="7 9" id="KW-0472">Membrane</keyword>
<feature type="transmembrane region" description="Helical" evidence="9">
    <location>
        <begin position="60"/>
        <end position="80"/>
    </location>
</feature>
<dbReference type="Proteomes" id="UP000069935">
    <property type="component" value="Chromosome 3"/>
</dbReference>
<feature type="transmembrane region" description="Helical" evidence="9">
    <location>
        <begin position="6"/>
        <end position="28"/>
    </location>
</feature>